<dbReference type="Proteomes" id="UP000708148">
    <property type="component" value="Unassembled WGS sequence"/>
</dbReference>
<dbReference type="OrthoDB" id="48988at2759"/>
<dbReference type="Gene3D" id="3.20.20.100">
    <property type="entry name" value="NADP-dependent oxidoreductase domain"/>
    <property type="match status" value="1"/>
</dbReference>
<dbReference type="Pfam" id="PF00248">
    <property type="entry name" value="Aldo_ket_red"/>
    <property type="match status" value="1"/>
</dbReference>
<keyword evidence="3" id="KW-1185">Reference proteome</keyword>
<evidence type="ECO:0000259" key="1">
    <source>
        <dbReference type="PROSITE" id="PS51670"/>
    </source>
</evidence>
<proteinExistence type="predicted"/>
<gene>
    <name evidence="2" type="ORF">OSTQU699_LOCUS1914</name>
</gene>
<dbReference type="PROSITE" id="PS51670">
    <property type="entry name" value="SHKT"/>
    <property type="match status" value="1"/>
</dbReference>
<name>A0A8S1IP78_9CHLO</name>
<dbReference type="EMBL" id="CAJHUC010000500">
    <property type="protein sequence ID" value="CAD7696553.1"/>
    <property type="molecule type" value="Genomic_DNA"/>
</dbReference>
<dbReference type="InterPro" id="IPR003582">
    <property type="entry name" value="ShKT_dom"/>
</dbReference>
<dbReference type="InterPro" id="IPR053135">
    <property type="entry name" value="AKR2_Oxidoreductase"/>
</dbReference>
<accession>A0A8S1IP78</accession>
<dbReference type="PANTHER" id="PTHR43312:SF1">
    <property type="entry name" value="NADP-DEPENDENT OXIDOREDUCTASE DOMAIN-CONTAINING PROTEIN"/>
    <property type="match status" value="1"/>
</dbReference>
<evidence type="ECO:0000313" key="2">
    <source>
        <dbReference type="EMBL" id="CAD7696553.1"/>
    </source>
</evidence>
<sequence length="456" mass="50051">MAIGGLSAALQVGAREMLEGVAPSLCTDDVPDCKEWAASSACLENPFYTREHCAKSCGVGACARSVKGGRIGGYATMAATRQYATQFYGTRDVADGHFRWDVSMGDYAIEGQKLRGDPWLMLSSLGVGTYLGAEDEQTDKDVTAAILQSLSRGWNVIDTASNYRHGRAERCVGEVFRALHHVKNQGLRRDSIFLSTKAGFISDALRDKLMKESKIVQSDLAQGVNCIHTECIRASLQESLENMGIRTVDLLYLHNAAETYIPAIGRPSFFALLRKAFIELEDLKRQNHIRSYGLATWNCFRTRPGDRLYLSLEEVVELAREVGGRNHGFRYIQLPISLTMDEAWSQSWQTVNGRSASLMEAAAELGVGVFASGPLQEGDLLKAEVNGAIRVPEWPALSTAQVLLQISRSTPYLTATLVGHKTLAHVAQNTEVAFVPPLDNATFHLLMGNLKLEQHA</sequence>
<dbReference type="CDD" id="cd19099">
    <property type="entry name" value="AKR_unchar"/>
    <property type="match status" value="1"/>
</dbReference>
<dbReference type="PANTHER" id="PTHR43312">
    <property type="entry name" value="D-THREO-ALDOSE 1-DEHYDROGENASE"/>
    <property type="match status" value="1"/>
</dbReference>
<feature type="domain" description="ShKT" evidence="1">
    <location>
        <begin position="26"/>
        <end position="62"/>
    </location>
</feature>
<comment type="caution">
    <text evidence="2">The sequence shown here is derived from an EMBL/GenBank/DDBJ whole genome shotgun (WGS) entry which is preliminary data.</text>
</comment>
<dbReference type="SMART" id="SM00254">
    <property type="entry name" value="ShKT"/>
    <property type="match status" value="1"/>
</dbReference>
<protein>
    <recommendedName>
        <fullName evidence="1">ShKT domain-containing protein</fullName>
    </recommendedName>
</protein>
<dbReference type="AlphaFoldDB" id="A0A8S1IP78"/>
<dbReference type="InterPro" id="IPR023210">
    <property type="entry name" value="NADP_OxRdtase_dom"/>
</dbReference>
<dbReference type="SUPFAM" id="SSF51430">
    <property type="entry name" value="NAD(P)-linked oxidoreductase"/>
    <property type="match status" value="1"/>
</dbReference>
<dbReference type="InterPro" id="IPR036812">
    <property type="entry name" value="NAD(P)_OxRdtase_dom_sf"/>
</dbReference>
<organism evidence="2 3">
    <name type="scientific">Ostreobium quekettii</name>
    <dbReference type="NCBI Taxonomy" id="121088"/>
    <lineage>
        <taxon>Eukaryota</taxon>
        <taxon>Viridiplantae</taxon>
        <taxon>Chlorophyta</taxon>
        <taxon>core chlorophytes</taxon>
        <taxon>Ulvophyceae</taxon>
        <taxon>TCBD clade</taxon>
        <taxon>Bryopsidales</taxon>
        <taxon>Ostreobineae</taxon>
        <taxon>Ostreobiaceae</taxon>
        <taxon>Ostreobium</taxon>
    </lineage>
</organism>
<dbReference type="Pfam" id="PF01549">
    <property type="entry name" value="ShK"/>
    <property type="match status" value="1"/>
</dbReference>
<evidence type="ECO:0000313" key="3">
    <source>
        <dbReference type="Proteomes" id="UP000708148"/>
    </source>
</evidence>
<reference evidence="2" key="1">
    <citation type="submission" date="2020-12" db="EMBL/GenBank/DDBJ databases">
        <authorList>
            <person name="Iha C."/>
        </authorList>
    </citation>
    <scope>NUCLEOTIDE SEQUENCE</scope>
</reference>